<accession>A0ACB9EWM4</accession>
<evidence type="ECO:0000313" key="1">
    <source>
        <dbReference type="EMBL" id="KAI3763264.1"/>
    </source>
</evidence>
<name>A0ACB9EWM4_9ASTR</name>
<reference evidence="1 2" key="2">
    <citation type="journal article" date="2022" name="Mol. Ecol. Resour.">
        <title>The genomes of chicory, endive, great burdock and yacon provide insights into Asteraceae paleo-polyploidization history and plant inulin production.</title>
        <authorList>
            <person name="Fan W."/>
            <person name="Wang S."/>
            <person name="Wang H."/>
            <person name="Wang A."/>
            <person name="Jiang F."/>
            <person name="Liu H."/>
            <person name="Zhao H."/>
            <person name="Xu D."/>
            <person name="Zhang Y."/>
        </authorList>
    </citation>
    <scope>NUCLEOTIDE SEQUENCE [LARGE SCALE GENOMIC DNA]</scope>
    <source>
        <strain evidence="2">cv. Yunnan</strain>
        <tissue evidence="1">Leaves</tissue>
    </source>
</reference>
<dbReference type="EMBL" id="CM042034">
    <property type="protein sequence ID" value="KAI3763264.1"/>
    <property type="molecule type" value="Genomic_DNA"/>
</dbReference>
<protein>
    <submittedName>
        <fullName evidence="1">Uncharacterized protein</fullName>
    </submittedName>
</protein>
<comment type="caution">
    <text evidence="1">The sequence shown here is derived from an EMBL/GenBank/DDBJ whole genome shotgun (WGS) entry which is preliminary data.</text>
</comment>
<evidence type="ECO:0000313" key="2">
    <source>
        <dbReference type="Proteomes" id="UP001056120"/>
    </source>
</evidence>
<dbReference type="Proteomes" id="UP001056120">
    <property type="component" value="Linkage Group LG17"/>
</dbReference>
<sequence>MLSKLSRSSVNQLEIELMDAGKKLLHLSSSSIADINNVLAILKQNLSKVEQSPSVSMKDALSPTTEALIAKELMRHPDMDVNISVACCFCDILRIYAPDPPYNDEQLMDIFEMVVIVFEKFSASGGCYTEMAEVLKIFSDYKLFVLMLELDSDAHGLIVRLFKQFLTVADSNSSAIVFKMEEIMTMIIEESDELGLELVGLLVTFLKNNNPIASPVCWQLGEKVLMNFGARFKPHLPNMGHDMSIALYDYSRMVASICKTASENDTMEDKETTQYTTEQSRNVKTHKIKIECLETASRCQHEEKTDSFYNPQKIVTWVVKGKRKRNKNPLKKEVSFPKSGIVSVQGYKVKQSIAQILETVFKKHGDIAAKCIFKTTSVRSSILEVVCEVVRRIQTNNVTEKMEEIECQVLVAEAANVDVSWLRAHFEAILLMEMKANTILVKRAAQMDLRESCAELLAAQERFKEARRCARVLHLVEKNLNDNILESKAKLDVAGLQPNEKLAKVDRPARKIKRPARCRKKNVVL</sequence>
<gene>
    <name evidence="1" type="ORF">L1987_53718</name>
</gene>
<keyword evidence="2" id="KW-1185">Reference proteome</keyword>
<organism evidence="1 2">
    <name type="scientific">Smallanthus sonchifolius</name>
    <dbReference type="NCBI Taxonomy" id="185202"/>
    <lineage>
        <taxon>Eukaryota</taxon>
        <taxon>Viridiplantae</taxon>
        <taxon>Streptophyta</taxon>
        <taxon>Embryophyta</taxon>
        <taxon>Tracheophyta</taxon>
        <taxon>Spermatophyta</taxon>
        <taxon>Magnoliopsida</taxon>
        <taxon>eudicotyledons</taxon>
        <taxon>Gunneridae</taxon>
        <taxon>Pentapetalae</taxon>
        <taxon>asterids</taxon>
        <taxon>campanulids</taxon>
        <taxon>Asterales</taxon>
        <taxon>Asteraceae</taxon>
        <taxon>Asteroideae</taxon>
        <taxon>Heliantheae alliance</taxon>
        <taxon>Millerieae</taxon>
        <taxon>Smallanthus</taxon>
    </lineage>
</organism>
<reference evidence="2" key="1">
    <citation type="journal article" date="2022" name="Mol. Ecol. Resour.">
        <title>The genomes of chicory, endive, great burdock and yacon provide insights into Asteraceae palaeo-polyploidization history and plant inulin production.</title>
        <authorList>
            <person name="Fan W."/>
            <person name="Wang S."/>
            <person name="Wang H."/>
            <person name="Wang A."/>
            <person name="Jiang F."/>
            <person name="Liu H."/>
            <person name="Zhao H."/>
            <person name="Xu D."/>
            <person name="Zhang Y."/>
        </authorList>
    </citation>
    <scope>NUCLEOTIDE SEQUENCE [LARGE SCALE GENOMIC DNA]</scope>
    <source>
        <strain evidence="2">cv. Yunnan</strain>
    </source>
</reference>
<proteinExistence type="predicted"/>